<dbReference type="PANTHER" id="PTHR18860">
    <property type="entry name" value="14-3-3 PROTEIN"/>
    <property type="match status" value="1"/>
</dbReference>
<evidence type="ECO:0000313" key="2">
    <source>
        <dbReference type="Proteomes" id="UP001188597"/>
    </source>
</evidence>
<evidence type="ECO:0000313" key="1">
    <source>
        <dbReference type="EMBL" id="KAK3003232.1"/>
    </source>
</evidence>
<dbReference type="AlphaFoldDB" id="A0AA88V7A8"/>
<proteinExistence type="predicted"/>
<organism evidence="1 2">
    <name type="scientific">Escallonia herrerae</name>
    <dbReference type="NCBI Taxonomy" id="1293975"/>
    <lineage>
        <taxon>Eukaryota</taxon>
        <taxon>Viridiplantae</taxon>
        <taxon>Streptophyta</taxon>
        <taxon>Embryophyta</taxon>
        <taxon>Tracheophyta</taxon>
        <taxon>Spermatophyta</taxon>
        <taxon>Magnoliopsida</taxon>
        <taxon>eudicotyledons</taxon>
        <taxon>Gunneridae</taxon>
        <taxon>Pentapetalae</taxon>
        <taxon>asterids</taxon>
        <taxon>campanulids</taxon>
        <taxon>Escalloniales</taxon>
        <taxon>Escalloniaceae</taxon>
        <taxon>Escallonia</taxon>
    </lineage>
</organism>
<dbReference type="InterPro" id="IPR000308">
    <property type="entry name" value="14-3-3"/>
</dbReference>
<reference evidence="1" key="1">
    <citation type="submission" date="2022-12" db="EMBL/GenBank/DDBJ databases">
        <title>Draft genome assemblies for two species of Escallonia (Escalloniales).</title>
        <authorList>
            <person name="Chanderbali A."/>
            <person name="Dervinis C."/>
            <person name="Anghel I."/>
            <person name="Soltis D."/>
            <person name="Soltis P."/>
            <person name="Zapata F."/>
        </authorList>
    </citation>
    <scope>NUCLEOTIDE SEQUENCE</scope>
    <source>
        <strain evidence="1">UCBG64.0493</strain>
        <tissue evidence="1">Leaf</tissue>
    </source>
</reference>
<dbReference type="Proteomes" id="UP001188597">
    <property type="component" value="Unassembled WGS sequence"/>
</dbReference>
<dbReference type="EMBL" id="JAVXUP010002450">
    <property type="protein sequence ID" value="KAK3003232.1"/>
    <property type="molecule type" value="Genomic_DNA"/>
</dbReference>
<dbReference type="InterPro" id="IPR036815">
    <property type="entry name" value="14-3-3_dom_sf"/>
</dbReference>
<comment type="caution">
    <text evidence="1">The sequence shown here is derived from an EMBL/GenBank/DDBJ whole genome shotgun (WGS) entry which is preliminary data.</text>
</comment>
<protein>
    <submittedName>
        <fullName evidence="1">Uncharacterized protein</fullName>
    </submittedName>
</protein>
<accession>A0AA88V7A8</accession>
<sequence>MQRLHFDGTPKPLQNVIDSLSAAWRIVSSIKQKDESWKNDDHVALVRDYRSKVERERERKGVEILGSRRSS</sequence>
<gene>
    <name evidence="1" type="ORF">RJ639_020087</name>
</gene>
<dbReference type="Gene3D" id="1.20.190.20">
    <property type="entry name" value="14-3-3 domain"/>
    <property type="match status" value="1"/>
</dbReference>
<keyword evidence="2" id="KW-1185">Reference proteome</keyword>
<name>A0AA88V7A8_9ASTE</name>
<dbReference type="SUPFAM" id="SSF48445">
    <property type="entry name" value="14-3-3 protein"/>
    <property type="match status" value="1"/>
</dbReference>